<accession>A0ABP7DIM9</accession>
<feature type="transmembrane region" description="Helical" evidence="2">
    <location>
        <begin position="198"/>
        <end position="221"/>
    </location>
</feature>
<sequence length="236" mass="24642">MTSFFSARPDGTRAPRTAPARAHRGRIPRSRFVSAEAARRDPRHGVAVDVLLARHGERAVGFYRSRDFDVTVALLDDGSTDHAPNALLAPAQRRALAAGDDEIRIPGRAPLAAPGANDGGARHGGATRLAEATGTAEPGREVEGGLDGESAADQPDRSGVVAPLTDGGGPATSIERPIRGGGDLGGDQGPVRREEVRFLLKLTGVWMAASAALMAGVYWWAVTVSDVPLEDLTVGF</sequence>
<keyword evidence="2" id="KW-0812">Transmembrane</keyword>
<comment type="caution">
    <text evidence="3">The sequence shown here is derived from an EMBL/GenBank/DDBJ whole genome shotgun (WGS) entry which is preliminary data.</text>
</comment>
<feature type="compositionally biased region" description="Gly residues" evidence="1">
    <location>
        <begin position="179"/>
        <end position="188"/>
    </location>
</feature>
<evidence type="ECO:0000256" key="1">
    <source>
        <dbReference type="SAM" id="MobiDB-lite"/>
    </source>
</evidence>
<keyword evidence="4" id="KW-1185">Reference proteome</keyword>
<gene>
    <name evidence="3" type="ORF">GCM10022377_18630</name>
</gene>
<reference evidence="4" key="1">
    <citation type="journal article" date="2019" name="Int. J. Syst. Evol. Microbiol.">
        <title>The Global Catalogue of Microorganisms (GCM) 10K type strain sequencing project: providing services to taxonomists for standard genome sequencing and annotation.</title>
        <authorList>
            <consortium name="The Broad Institute Genomics Platform"/>
            <consortium name="The Broad Institute Genome Sequencing Center for Infectious Disease"/>
            <person name="Wu L."/>
            <person name="Ma J."/>
        </authorList>
    </citation>
    <scope>NUCLEOTIDE SEQUENCE [LARGE SCALE GENOMIC DNA]</scope>
    <source>
        <strain evidence="4">JCM 16961</strain>
    </source>
</reference>
<keyword evidence="2" id="KW-1133">Transmembrane helix</keyword>
<dbReference type="Proteomes" id="UP001501536">
    <property type="component" value="Unassembled WGS sequence"/>
</dbReference>
<dbReference type="EMBL" id="BAABCJ010000002">
    <property type="protein sequence ID" value="GAA3705180.1"/>
    <property type="molecule type" value="Genomic_DNA"/>
</dbReference>
<name>A0ABP7DIM9_9MICC</name>
<evidence type="ECO:0000313" key="4">
    <source>
        <dbReference type="Proteomes" id="UP001501536"/>
    </source>
</evidence>
<feature type="region of interest" description="Disordered" evidence="1">
    <location>
        <begin position="1"/>
        <end position="24"/>
    </location>
</feature>
<proteinExistence type="predicted"/>
<feature type="region of interest" description="Disordered" evidence="1">
    <location>
        <begin position="130"/>
        <end position="190"/>
    </location>
</feature>
<protein>
    <submittedName>
        <fullName evidence="3">Uncharacterized protein</fullName>
    </submittedName>
</protein>
<organism evidence="3 4">
    <name type="scientific">Zhihengliuella alba</name>
    <dbReference type="NCBI Taxonomy" id="547018"/>
    <lineage>
        <taxon>Bacteria</taxon>
        <taxon>Bacillati</taxon>
        <taxon>Actinomycetota</taxon>
        <taxon>Actinomycetes</taxon>
        <taxon>Micrococcales</taxon>
        <taxon>Micrococcaceae</taxon>
        <taxon>Zhihengliuella</taxon>
    </lineage>
</organism>
<keyword evidence="2" id="KW-0472">Membrane</keyword>
<dbReference type="RefSeq" id="WP_344883297.1">
    <property type="nucleotide sequence ID" value="NZ_BAABCJ010000002.1"/>
</dbReference>
<evidence type="ECO:0000313" key="3">
    <source>
        <dbReference type="EMBL" id="GAA3705180.1"/>
    </source>
</evidence>
<feature type="compositionally biased region" description="Low complexity" evidence="1">
    <location>
        <begin position="7"/>
        <end position="20"/>
    </location>
</feature>
<evidence type="ECO:0000256" key="2">
    <source>
        <dbReference type="SAM" id="Phobius"/>
    </source>
</evidence>